<evidence type="ECO:0000256" key="1">
    <source>
        <dbReference type="ARBA" id="ARBA00022737"/>
    </source>
</evidence>
<dbReference type="InterPro" id="IPR011990">
    <property type="entry name" value="TPR-like_helical_dom_sf"/>
</dbReference>
<organism evidence="3 4">
    <name type="scientific">Phycomyces blakesleeanus</name>
    <dbReference type="NCBI Taxonomy" id="4837"/>
    <lineage>
        <taxon>Eukaryota</taxon>
        <taxon>Fungi</taxon>
        <taxon>Fungi incertae sedis</taxon>
        <taxon>Mucoromycota</taxon>
        <taxon>Mucoromycotina</taxon>
        <taxon>Mucoromycetes</taxon>
        <taxon>Mucorales</taxon>
        <taxon>Phycomycetaceae</taxon>
        <taxon>Phycomyces</taxon>
    </lineage>
</organism>
<feature type="region of interest" description="Disordered" evidence="2">
    <location>
        <begin position="137"/>
        <end position="167"/>
    </location>
</feature>
<keyword evidence="1" id="KW-0677">Repeat</keyword>
<accession>A0ABR3B5Z3</accession>
<dbReference type="Pfam" id="PF08238">
    <property type="entry name" value="Sel1"/>
    <property type="match status" value="7"/>
</dbReference>
<dbReference type="Proteomes" id="UP001448207">
    <property type="component" value="Unassembled WGS sequence"/>
</dbReference>
<evidence type="ECO:0000313" key="3">
    <source>
        <dbReference type="EMBL" id="KAL0091480.1"/>
    </source>
</evidence>
<dbReference type="InterPro" id="IPR051726">
    <property type="entry name" value="Chitin_Synth_Reg"/>
</dbReference>
<proteinExistence type="predicted"/>
<sequence length="584" mass="65025">MTDGINSTGQPEKLDHSGDVSSFLPFIIKEFPNEALHLNSLPNLHKTLESDGAEYKSQTKESSDPYQESVIIQLSPTSYTSLSSVNPDDKNSFHNKPFEILQETNTTESSLFASTTCDNLASNNTPTKYHYLPSELSEPTSRLGARSSNSTHLRTTPISQTPNLYPQQQGSDVITLDAVDDTYLPESSLLAAANSGKLAKPSRFPPLTVENITRLREKATASSNPLELLEFAMFLVEAAPHVYADEGDQRITQKRRNSLLHEAQKIVKRLAANANIAKSGCSEAQFFLANCYGTGVMKTPIDPEKAFNFYLQGSKQNHLQCCYRVAVCYEIGTGTKRDNNRAIQFYRKAAKLGDPLSMYKLGMILLNGFLGVHKNEREGVSWIRRAAQSADQDHPQALHELGVIYEQTNIVYILPDIDYSRELFTQAAQYGFAPSQRRLGLAYENGSLNCPINPRRSIAWYSRAAEQGDVESELALSGWYLTGAEGILQQDSFQAYLWARRAADKGFSKAEYAVGYYTETGVGVQESLKEAKRWYLRSASSGNQLAKIRLDNICTPDNETSKQKMKICNSNGKFNAKSRECIIM</sequence>
<dbReference type="PANTHER" id="PTHR46430">
    <property type="entry name" value="PROTEIN SKT5-RELATED"/>
    <property type="match status" value="1"/>
</dbReference>
<reference evidence="3 4" key="1">
    <citation type="submission" date="2024-04" db="EMBL/GenBank/DDBJ databases">
        <title>Symmetric and asymmetric DNA N6-adenine methylation regulates different biological responses in Mucorales.</title>
        <authorList>
            <consortium name="Lawrence Berkeley National Laboratory"/>
            <person name="Lax C."/>
            <person name="Mondo S.J."/>
            <person name="Osorio-Concepcion M."/>
            <person name="Muszewska A."/>
            <person name="Corrochano-Luque M."/>
            <person name="Gutierrez G."/>
            <person name="Riley R."/>
            <person name="Lipzen A."/>
            <person name="Guo J."/>
            <person name="Hundley H."/>
            <person name="Amirebrahimi M."/>
            <person name="Ng V."/>
            <person name="Lorenzo-Gutierrez D."/>
            <person name="Binder U."/>
            <person name="Yang J."/>
            <person name="Song Y."/>
            <person name="Canovas D."/>
            <person name="Navarro E."/>
            <person name="Freitag M."/>
            <person name="Gabaldon T."/>
            <person name="Grigoriev I.V."/>
            <person name="Corrochano L.M."/>
            <person name="Nicolas F.E."/>
            <person name="Garre V."/>
        </authorList>
    </citation>
    <scope>NUCLEOTIDE SEQUENCE [LARGE SCALE GENOMIC DNA]</scope>
    <source>
        <strain evidence="3 4">L51</strain>
    </source>
</reference>
<evidence type="ECO:0000256" key="2">
    <source>
        <dbReference type="SAM" id="MobiDB-lite"/>
    </source>
</evidence>
<dbReference type="InterPro" id="IPR006597">
    <property type="entry name" value="Sel1-like"/>
</dbReference>
<dbReference type="PANTHER" id="PTHR46430:SF3">
    <property type="entry name" value="ACTIVATOR OF C KINASE PROTEIN 1"/>
    <property type="match status" value="1"/>
</dbReference>
<gene>
    <name evidence="3" type="ORF">J3Q64DRAFT_1695638</name>
</gene>
<name>A0ABR3B5Z3_PHYBL</name>
<feature type="compositionally biased region" description="Polar residues" evidence="2">
    <location>
        <begin position="146"/>
        <end position="167"/>
    </location>
</feature>
<dbReference type="SUPFAM" id="SSF81901">
    <property type="entry name" value="HCP-like"/>
    <property type="match status" value="1"/>
</dbReference>
<comment type="caution">
    <text evidence="3">The sequence shown here is derived from an EMBL/GenBank/DDBJ whole genome shotgun (WGS) entry which is preliminary data.</text>
</comment>
<dbReference type="EMBL" id="JBCLYO010000003">
    <property type="protein sequence ID" value="KAL0091480.1"/>
    <property type="molecule type" value="Genomic_DNA"/>
</dbReference>
<keyword evidence="4" id="KW-1185">Reference proteome</keyword>
<evidence type="ECO:0000313" key="4">
    <source>
        <dbReference type="Proteomes" id="UP001448207"/>
    </source>
</evidence>
<dbReference type="SMART" id="SM00671">
    <property type="entry name" value="SEL1"/>
    <property type="match status" value="7"/>
</dbReference>
<dbReference type="Gene3D" id="1.25.40.10">
    <property type="entry name" value="Tetratricopeptide repeat domain"/>
    <property type="match status" value="2"/>
</dbReference>
<protein>
    <submittedName>
        <fullName evidence="3">Uncharacterized protein</fullName>
    </submittedName>
</protein>